<dbReference type="GO" id="GO:0008955">
    <property type="term" value="F:peptidoglycan glycosyltransferase activity"/>
    <property type="evidence" value="ECO:0007669"/>
    <property type="project" value="InterPro"/>
</dbReference>
<reference evidence="20" key="1">
    <citation type="submission" date="2019-11" db="EMBL/GenBank/DDBJ databases">
        <title>Isolation and characterization of two novel species in the genus Thiomicrorhabdus.</title>
        <authorList>
            <person name="Mochizuki J."/>
            <person name="Kojima H."/>
            <person name="Fukui M."/>
        </authorList>
    </citation>
    <scope>NUCLEOTIDE SEQUENCE [LARGE SCALE GENOMIC DNA]</scope>
    <source>
        <strain evidence="20">AkT22</strain>
    </source>
</reference>
<keyword evidence="20" id="KW-1185">Reference proteome</keyword>
<dbReference type="GO" id="GO:0008360">
    <property type="term" value="P:regulation of cell shape"/>
    <property type="evidence" value="ECO:0007669"/>
    <property type="project" value="UniProtKB-KW"/>
</dbReference>
<dbReference type="PANTHER" id="PTHR30627:SF1">
    <property type="entry name" value="PEPTIDOGLYCAN D,D-TRANSPEPTIDASE FTSI"/>
    <property type="match status" value="1"/>
</dbReference>
<keyword evidence="13 16" id="KW-0717">Septation</keyword>
<keyword evidence="3 16" id="KW-0997">Cell inner membrane</keyword>
<organism evidence="19 20">
    <name type="scientific">Thiosulfativibrio zosterae</name>
    <dbReference type="NCBI Taxonomy" id="2675053"/>
    <lineage>
        <taxon>Bacteria</taxon>
        <taxon>Pseudomonadati</taxon>
        <taxon>Pseudomonadota</taxon>
        <taxon>Gammaproteobacteria</taxon>
        <taxon>Thiotrichales</taxon>
        <taxon>Piscirickettsiaceae</taxon>
        <taxon>Thiosulfativibrio</taxon>
    </lineage>
</organism>
<dbReference type="AlphaFoldDB" id="A0A6F8PLE2"/>
<keyword evidence="15 16" id="KW-0961">Cell wall biogenesis/degradation</keyword>
<dbReference type="PANTHER" id="PTHR30627">
    <property type="entry name" value="PEPTIDOGLYCAN D,D-TRANSPEPTIDASE"/>
    <property type="match status" value="1"/>
</dbReference>
<keyword evidence="2 16" id="KW-1003">Cell membrane</keyword>
<evidence type="ECO:0000256" key="2">
    <source>
        <dbReference type="ARBA" id="ARBA00022475"/>
    </source>
</evidence>
<dbReference type="InterPro" id="IPR037532">
    <property type="entry name" value="FtsI_transpept"/>
</dbReference>
<dbReference type="GO" id="GO:0071555">
    <property type="term" value="P:cell wall organization"/>
    <property type="evidence" value="ECO:0007669"/>
    <property type="project" value="UniProtKB-KW"/>
</dbReference>
<dbReference type="InterPro" id="IPR005311">
    <property type="entry name" value="PBP_dimer"/>
</dbReference>
<sequence>MSLYQANRRIKRDSVVFVMIAIIALLVLARAFYVQILQAEFLQSEGDKRQIRTLEIPAARGTIFDRQGSVLALSTPMASVWCDPKVLAPYLDIQAHLSKGDLSVLVEHNEKEISRLKKQLANYQQVMSWLGLSANMVSQKVAGQPDRRFLYLKRSIQPTLAQKIDDLNIPGIYVENEYKRYYPGGETTAHLVGFTDIDGKGLSGVESTYHDWLTGQSGKKQVIKDRAGHVIDFVQDITEDKPGKDLVLSIDKDVQFFLERALKRAMIEHQAKAATAVVLDAKTGEILSMASLPAFNPNDRSQLTGEGIRNRVITDVVEPGSTVKPIVIAKALDLGLVSLDEEINTSPGSITIQGQRVTDPKDKGRLTPEQIIEKSSNVGMVKVAMRMKPEQLWQLYQDVGFAQDLGIFLPGESLGFMKRYSEWQKIEHASAAYGYGFNINLLQLAKAYTIFANDGQLVPLSILKKTQGNENALETRIQVVSPESAHEVLEMMEKVVGSHGTAPQAHIAGYRVAGKTGTAHKTKRGGYEENQYFAYFAGLVPVSDPRFIMVVAVNEPSRGIYYGGSVAAPIFKEVMTEVLRLYNVPTDIVKEVMNAPSL</sequence>
<dbReference type="GO" id="GO:0043093">
    <property type="term" value="P:FtsZ-dependent cytokinesis"/>
    <property type="evidence" value="ECO:0007669"/>
    <property type="project" value="UniProtKB-UniRule"/>
</dbReference>
<dbReference type="RefSeq" id="WP_173290737.1">
    <property type="nucleotide sequence ID" value="NZ_AP021888.1"/>
</dbReference>
<keyword evidence="14 16" id="KW-0131">Cell cycle</keyword>
<evidence type="ECO:0000256" key="8">
    <source>
        <dbReference type="ARBA" id="ARBA00022801"/>
    </source>
</evidence>
<dbReference type="InterPro" id="IPR012338">
    <property type="entry name" value="Beta-lactam/transpept-like"/>
</dbReference>
<name>A0A6F8PLE2_9GAMM</name>
<evidence type="ECO:0000256" key="12">
    <source>
        <dbReference type="ARBA" id="ARBA00023136"/>
    </source>
</evidence>
<dbReference type="InterPro" id="IPR036138">
    <property type="entry name" value="PBP_dimer_sf"/>
</dbReference>
<evidence type="ECO:0000256" key="11">
    <source>
        <dbReference type="ARBA" id="ARBA00022989"/>
    </source>
</evidence>
<evidence type="ECO:0000256" key="13">
    <source>
        <dbReference type="ARBA" id="ARBA00023210"/>
    </source>
</evidence>
<evidence type="ECO:0000313" key="19">
    <source>
        <dbReference type="EMBL" id="BBP42905.1"/>
    </source>
</evidence>
<keyword evidence="5 16" id="KW-0121">Carboxypeptidase</keyword>
<dbReference type="GO" id="GO:0006508">
    <property type="term" value="P:proteolysis"/>
    <property type="evidence" value="ECO:0007669"/>
    <property type="project" value="UniProtKB-KW"/>
</dbReference>
<proteinExistence type="inferred from homology"/>
<evidence type="ECO:0000256" key="3">
    <source>
        <dbReference type="ARBA" id="ARBA00022519"/>
    </source>
</evidence>
<dbReference type="GO" id="GO:0009002">
    <property type="term" value="F:serine-type D-Ala-D-Ala carboxypeptidase activity"/>
    <property type="evidence" value="ECO:0007669"/>
    <property type="project" value="UniProtKB-UniRule"/>
</dbReference>
<dbReference type="InterPro" id="IPR001460">
    <property type="entry name" value="PCN-bd_Tpept"/>
</dbReference>
<keyword evidence="6 16" id="KW-0645">Protease</keyword>
<dbReference type="Pfam" id="PF03717">
    <property type="entry name" value="PBP_dimer"/>
    <property type="match status" value="1"/>
</dbReference>
<dbReference type="Gene3D" id="3.30.450.330">
    <property type="match status" value="1"/>
</dbReference>
<dbReference type="SUPFAM" id="SSF56601">
    <property type="entry name" value="beta-lactamase/transpeptidase-like"/>
    <property type="match status" value="1"/>
</dbReference>
<dbReference type="KEGG" id="tzo:THMIRHAT_06510"/>
<keyword evidence="9 16" id="KW-0133">Cell shape</keyword>
<evidence type="ECO:0000256" key="6">
    <source>
        <dbReference type="ARBA" id="ARBA00022670"/>
    </source>
</evidence>
<evidence type="ECO:0000259" key="17">
    <source>
        <dbReference type="Pfam" id="PF00905"/>
    </source>
</evidence>
<evidence type="ECO:0000259" key="18">
    <source>
        <dbReference type="Pfam" id="PF03717"/>
    </source>
</evidence>
<dbReference type="GO" id="GO:0005886">
    <property type="term" value="C:plasma membrane"/>
    <property type="evidence" value="ECO:0007669"/>
    <property type="project" value="UniProtKB-UniRule"/>
</dbReference>
<keyword evidence="12 16" id="KW-0472">Membrane</keyword>
<dbReference type="UniPathway" id="UPA00219"/>
<dbReference type="Gene3D" id="3.90.1310.10">
    <property type="entry name" value="Penicillin-binding protein 2a (Domain 2)"/>
    <property type="match status" value="1"/>
</dbReference>
<keyword evidence="4 16" id="KW-0132">Cell division</keyword>
<comment type="subcellular location">
    <subcellularLocation>
        <location evidence="1">Membrane</location>
    </subcellularLocation>
</comment>
<dbReference type="EC" id="3.4.16.4" evidence="16"/>
<dbReference type="Gene3D" id="3.40.710.10">
    <property type="entry name" value="DD-peptidase/beta-lactamase superfamily"/>
    <property type="match status" value="1"/>
</dbReference>
<comment type="function">
    <text evidence="16">Catalyzes cross-linking of the peptidoglycan cell wall at the division septum.</text>
</comment>
<dbReference type="GO" id="GO:0000917">
    <property type="term" value="P:division septum assembly"/>
    <property type="evidence" value="ECO:0007669"/>
    <property type="project" value="UniProtKB-KW"/>
</dbReference>
<comment type="pathway">
    <text evidence="16">Cell wall biogenesis; peptidoglycan biosynthesis.</text>
</comment>
<comment type="similarity">
    <text evidence="16">Belongs to the transpeptidase family. FtsI subfamily.</text>
</comment>
<evidence type="ECO:0000256" key="16">
    <source>
        <dbReference type="HAMAP-Rule" id="MF_02080"/>
    </source>
</evidence>
<evidence type="ECO:0000256" key="5">
    <source>
        <dbReference type="ARBA" id="ARBA00022645"/>
    </source>
</evidence>
<accession>A0A6F8PLE2</accession>
<evidence type="ECO:0000313" key="20">
    <source>
        <dbReference type="Proteomes" id="UP000501466"/>
    </source>
</evidence>
<feature type="domain" description="Penicillin-binding protein transpeptidase" evidence="17">
    <location>
        <begin position="275"/>
        <end position="575"/>
    </location>
</feature>
<dbReference type="EMBL" id="AP021888">
    <property type="protein sequence ID" value="BBP42905.1"/>
    <property type="molecule type" value="Genomic_DNA"/>
</dbReference>
<feature type="active site" description="Acyl-ester intermediate" evidence="16">
    <location>
        <position position="321"/>
    </location>
</feature>
<dbReference type="SUPFAM" id="SSF56519">
    <property type="entry name" value="Penicillin binding protein dimerisation domain"/>
    <property type="match status" value="1"/>
</dbReference>
<gene>
    <name evidence="16 19" type="primary">ftsI</name>
    <name evidence="19" type="ORF">THMIRHAT_06510</name>
</gene>
<evidence type="ECO:0000256" key="10">
    <source>
        <dbReference type="ARBA" id="ARBA00022984"/>
    </source>
</evidence>
<keyword evidence="11 16" id="KW-1133">Transmembrane helix</keyword>
<evidence type="ECO:0000256" key="1">
    <source>
        <dbReference type="ARBA" id="ARBA00004370"/>
    </source>
</evidence>
<dbReference type="HAMAP" id="MF_02080">
    <property type="entry name" value="FtsI_transpept"/>
    <property type="match status" value="1"/>
</dbReference>
<keyword evidence="7 16" id="KW-0812">Transmembrane</keyword>
<evidence type="ECO:0000256" key="14">
    <source>
        <dbReference type="ARBA" id="ARBA00023306"/>
    </source>
</evidence>
<dbReference type="Pfam" id="PF00905">
    <property type="entry name" value="Transpeptidase"/>
    <property type="match status" value="1"/>
</dbReference>
<dbReference type="GO" id="GO:0009252">
    <property type="term" value="P:peptidoglycan biosynthetic process"/>
    <property type="evidence" value="ECO:0007669"/>
    <property type="project" value="UniProtKB-UniRule"/>
</dbReference>
<comment type="catalytic activity">
    <reaction evidence="16">
        <text>Preferential cleavage: (Ac)2-L-Lys-D-Ala-|-D-Ala. Also transpeptidation of peptidyl-alanyl moieties that are N-acyl substituents of D-alanine.</text>
        <dbReference type="EC" id="3.4.16.4"/>
    </reaction>
</comment>
<evidence type="ECO:0000256" key="15">
    <source>
        <dbReference type="ARBA" id="ARBA00023316"/>
    </source>
</evidence>
<keyword evidence="8 16" id="KW-0378">Hydrolase</keyword>
<keyword evidence="10 16" id="KW-0573">Peptidoglycan synthesis</keyword>
<dbReference type="InterPro" id="IPR050515">
    <property type="entry name" value="Beta-lactam/transpept"/>
</dbReference>
<evidence type="ECO:0000256" key="9">
    <source>
        <dbReference type="ARBA" id="ARBA00022960"/>
    </source>
</evidence>
<dbReference type="Proteomes" id="UP000501466">
    <property type="component" value="Chromosome"/>
</dbReference>
<evidence type="ECO:0000256" key="4">
    <source>
        <dbReference type="ARBA" id="ARBA00022618"/>
    </source>
</evidence>
<dbReference type="GO" id="GO:0008658">
    <property type="term" value="F:penicillin binding"/>
    <property type="evidence" value="ECO:0007669"/>
    <property type="project" value="InterPro"/>
</dbReference>
<protein>
    <recommendedName>
        <fullName evidence="16">Peptidoglycan D,D-transpeptidase FtsI</fullName>
        <ecNumber evidence="16">3.4.16.4</ecNumber>
    </recommendedName>
    <alternativeName>
        <fullName evidence="16">Penicillin-binding protein 3</fullName>
        <shortName evidence="16">PBP-3</shortName>
    </alternativeName>
</protein>
<feature type="domain" description="Penicillin-binding protein dimerisation" evidence="18">
    <location>
        <begin position="56"/>
        <end position="232"/>
    </location>
</feature>
<evidence type="ECO:0000256" key="7">
    <source>
        <dbReference type="ARBA" id="ARBA00022692"/>
    </source>
</evidence>